<keyword evidence="2" id="KW-1185">Reference proteome</keyword>
<organism evidence="2">
    <name type="scientific">Laccaria bicolor (strain S238N-H82 / ATCC MYA-4686)</name>
    <name type="common">Bicoloured deceiver</name>
    <name type="synonym">Laccaria laccata var. bicolor</name>
    <dbReference type="NCBI Taxonomy" id="486041"/>
    <lineage>
        <taxon>Eukaryota</taxon>
        <taxon>Fungi</taxon>
        <taxon>Dikarya</taxon>
        <taxon>Basidiomycota</taxon>
        <taxon>Agaricomycotina</taxon>
        <taxon>Agaricomycetes</taxon>
        <taxon>Agaricomycetidae</taxon>
        <taxon>Agaricales</taxon>
        <taxon>Agaricineae</taxon>
        <taxon>Hydnangiaceae</taxon>
        <taxon>Laccaria</taxon>
    </lineage>
</organism>
<dbReference type="HOGENOM" id="CLU_1190087_0_0_1"/>
<sequence length="233" mass="26426">MCSLRTEGTQHGCGHYIITKKVDRRDCMSEYCIYSDYHSENCPHCPNCKRYLDPDHSETITVRTNAYCTSCEYWYHGAGPLIVQQNIIHLLSPFNSKANDLTLFAFATLFLKFSHSIRQLHRTPDESSDAGVLSSQYASSLRVHSLSPHLAPAMPSSATPCSSQFLEYPSAHHLGMPSLRSSHTTAQCVSSFFRQRPVHPMYQQLHYQPLLHAPCPPFALHFVNSRTHSIWSL</sequence>
<dbReference type="RefSeq" id="XP_001877725.1">
    <property type="nucleotide sequence ID" value="XM_001877690.1"/>
</dbReference>
<name>B0D0I4_LACBS</name>
<proteinExistence type="predicted"/>
<reference evidence="1 2" key="1">
    <citation type="journal article" date="2008" name="Nature">
        <title>The genome of Laccaria bicolor provides insights into mycorrhizal symbiosis.</title>
        <authorList>
            <person name="Martin F."/>
            <person name="Aerts A."/>
            <person name="Ahren D."/>
            <person name="Brun A."/>
            <person name="Danchin E.G.J."/>
            <person name="Duchaussoy F."/>
            <person name="Gibon J."/>
            <person name="Kohler A."/>
            <person name="Lindquist E."/>
            <person name="Pereda V."/>
            <person name="Salamov A."/>
            <person name="Shapiro H.J."/>
            <person name="Wuyts J."/>
            <person name="Blaudez D."/>
            <person name="Buee M."/>
            <person name="Brokstein P."/>
            <person name="Canbaeck B."/>
            <person name="Cohen D."/>
            <person name="Courty P.E."/>
            <person name="Coutinho P.M."/>
            <person name="Delaruelle C."/>
            <person name="Detter J.C."/>
            <person name="Deveau A."/>
            <person name="DiFazio S."/>
            <person name="Duplessis S."/>
            <person name="Fraissinet-Tachet L."/>
            <person name="Lucic E."/>
            <person name="Frey-Klett P."/>
            <person name="Fourrey C."/>
            <person name="Feussner I."/>
            <person name="Gay G."/>
            <person name="Grimwood J."/>
            <person name="Hoegger P.J."/>
            <person name="Jain P."/>
            <person name="Kilaru S."/>
            <person name="Labbe J."/>
            <person name="Lin Y.C."/>
            <person name="Legue V."/>
            <person name="Le Tacon F."/>
            <person name="Marmeisse R."/>
            <person name="Melayah D."/>
            <person name="Montanini B."/>
            <person name="Muratet M."/>
            <person name="Nehls U."/>
            <person name="Niculita-Hirzel H."/>
            <person name="Oudot-Le Secq M.P."/>
            <person name="Peter M."/>
            <person name="Quesneville H."/>
            <person name="Rajashekar B."/>
            <person name="Reich M."/>
            <person name="Rouhier N."/>
            <person name="Schmutz J."/>
            <person name="Yin T."/>
            <person name="Chalot M."/>
            <person name="Henrissat B."/>
            <person name="Kuees U."/>
            <person name="Lucas S."/>
            <person name="Van de Peer Y."/>
            <person name="Podila G.K."/>
            <person name="Polle A."/>
            <person name="Pukkila P.J."/>
            <person name="Richardson P.M."/>
            <person name="Rouze P."/>
            <person name="Sanders I.R."/>
            <person name="Stajich J.E."/>
            <person name="Tunlid A."/>
            <person name="Tuskan G."/>
            <person name="Grigoriev I.V."/>
        </authorList>
    </citation>
    <scope>NUCLEOTIDE SEQUENCE [LARGE SCALE GENOMIC DNA]</scope>
    <source>
        <strain evidence="2">S238N-H82 / ATCC MYA-4686</strain>
    </source>
</reference>
<evidence type="ECO:0000313" key="1">
    <source>
        <dbReference type="EMBL" id="EDR11828.1"/>
    </source>
</evidence>
<dbReference type="EMBL" id="DS547095">
    <property type="protein sequence ID" value="EDR11828.1"/>
    <property type="molecule type" value="Genomic_DNA"/>
</dbReference>
<protein>
    <submittedName>
        <fullName evidence="1">Predicted protein</fullName>
    </submittedName>
</protein>
<dbReference type="KEGG" id="lbc:LACBIDRAFT_313660"/>
<dbReference type="OrthoDB" id="2840428at2759"/>
<evidence type="ECO:0000313" key="2">
    <source>
        <dbReference type="Proteomes" id="UP000001194"/>
    </source>
</evidence>
<dbReference type="Proteomes" id="UP000001194">
    <property type="component" value="Unassembled WGS sequence"/>
</dbReference>
<accession>B0D0I4</accession>
<gene>
    <name evidence="1" type="ORF">LACBIDRAFT_313660</name>
</gene>
<dbReference type="AlphaFoldDB" id="B0D0I4"/>
<dbReference type="InParanoid" id="B0D0I4"/>
<dbReference type="GeneID" id="6073301"/>